<dbReference type="AlphaFoldDB" id="K9ZYT9"/>
<reference evidence="2" key="1">
    <citation type="submission" date="2012-03" db="EMBL/GenBank/DDBJ databases">
        <title>Complete sequence of chromosome of Deinococcus peraridilitoris DSM 19664.</title>
        <authorList>
            <person name="Lucas S."/>
            <person name="Copeland A."/>
            <person name="Lapidus A."/>
            <person name="Glavina del Rio T."/>
            <person name="Dalin E."/>
            <person name="Tice H."/>
            <person name="Bruce D."/>
            <person name="Goodwin L."/>
            <person name="Pitluck S."/>
            <person name="Peters L."/>
            <person name="Mikhailova N."/>
            <person name="Lu M."/>
            <person name="Kyrpides N."/>
            <person name="Mavromatis K."/>
            <person name="Ivanova N."/>
            <person name="Brettin T."/>
            <person name="Detter J.C."/>
            <person name="Han C."/>
            <person name="Larimer F."/>
            <person name="Land M."/>
            <person name="Hauser L."/>
            <person name="Markowitz V."/>
            <person name="Cheng J.-F."/>
            <person name="Hugenholtz P."/>
            <person name="Woyke T."/>
            <person name="Wu D."/>
            <person name="Pukall R."/>
            <person name="Steenblock K."/>
            <person name="Brambilla E."/>
            <person name="Klenk H.-P."/>
            <person name="Eisen J.A."/>
        </authorList>
    </citation>
    <scope>NUCLEOTIDE SEQUENCE [LARGE SCALE GENOMIC DNA]</scope>
    <source>
        <strain evidence="2">DSM 19664 / LMG 22246 / CIP 109416 / KR-200</strain>
    </source>
</reference>
<evidence type="ECO:0000313" key="1">
    <source>
        <dbReference type="EMBL" id="AFZ66082.1"/>
    </source>
</evidence>
<dbReference type="EMBL" id="CP003382">
    <property type="protein sequence ID" value="AFZ66082.1"/>
    <property type="molecule type" value="Genomic_DNA"/>
</dbReference>
<evidence type="ECO:0000313" key="2">
    <source>
        <dbReference type="Proteomes" id="UP000010467"/>
    </source>
</evidence>
<dbReference type="Proteomes" id="UP000010467">
    <property type="component" value="Chromosome"/>
</dbReference>
<accession>K9ZYT9</accession>
<dbReference type="PATRIC" id="fig|937777.3.peg.492"/>
<sequence length="157" mass="17927">MTLTLPERLSARLYAEFWYRALRTWDVREVKTPSAYSLSTSYHYEREFDTLGQCGPERVTYLRTPIGEYTEREVGRQISLMVRYGTPETVQLGRMLERIRGDVAPQSLVREGGRWITPTERAVRYGVAVLTLAVRLRDGSAESALNILQNELAVKAG</sequence>
<gene>
    <name evidence="1" type="ordered locus">Deipe_0486</name>
</gene>
<dbReference type="KEGG" id="dpd:Deipe_0486"/>
<dbReference type="STRING" id="937777.Deipe_0486"/>
<organism evidence="1 2">
    <name type="scientific">Deinococcus peraridilitoris (strain DSM 19664 / LMG 22246 / CIP 109416 / KR-200)</name>
    <dbReference type="NCBI Taxonomy" id="937777"/>
    <lineage>
        <taxon>Bacteria</taxon>
        <taxon>Thermotogati</taxon>
        <taxon>Deinococcota</taxon>
        <taxon>Deinococci</taxon>
        <taxon>Deinococcales</taxon>
        <taxon>Deinococcaceae</taxon>
        <taxon>Deinococcus</taxon>
    </lineage>
</organism>
<dbReference type="RefSeq" id="WP_015234392.1">
    <property type="nucleotide sequence ID" value="NC_019793.1"/>
</dbReference>
<dbReference type="HOGENOM" id="CLU_1675024_0_0_0"/>
<dbReference type="OrthoDB" id="73204at2"/>
<keyword evidence="2" id="KW-1185">Reference proteome</keyword>
<protein>
    <submittedName>
        <fullName evidence="1">Uncharacterized protein</fullName>
    </submittedName>
</protein>
<proteinExistence type="predicted"/>
<name>K9ZYT9_DEIPD</name>